<dbReference type="RefSeq" id="WP_121369975.1">
    <property type="nucleotide sequence ID" value="NZ_RBKS01000001.1"/>
</dbReference>
<evidence type="ECO:0000313" key="1">
    <source>
        <dbReference type="EMBL" id="RKR75148.1"/>
    </source>
</evidence>
<dbReference type="OrthoDB" id="67304at2"/>
<name>A0A495IIA9_9MICO</name>
<evidence type="ECO:0000313" key="2">
    <source>
        <dbReference type="Proteomes" id="UP000280008"/>
    </source>
</evidence>
<sequence>MTVDPLRSAPTDDPQALLQGLVEGATRALPAGSASSLLQVERARSLRDRLSGGQGRITSLALLGPKDRLTLRLDGSRLAGETAYVSGGVIISRKQLSLGDWLTAFAGEVAAIAADAAGDAASAARALQVLGVEPAGSDVAVDEVDVDSGLRMLPARLRGRVPTGAAEAVERIAGLLRDTLPRVAGDGDSDVLVRRTATAYLPDTIRAYVALPPDWATTHRFADGTTPADILEAQLATLEEAVVKMRDAAIEQDATALLVNGRFLSDRFATSSLELP</sequence>
<dbReference type="AlphaFoldDB" id="A0A495IIA9"/>
<gene>
    <name evidence="1" type="ORF">C8E83_2286</name>
</gene>
<protein>
    <submittedName>
        <fullName evidence="1">Uncharacterized protein</fullName>
    </submittedName>
</protein>
<proteinExistence type="predicted"/>
<dbReference type="Proteomes" id="UP000280008">
    <property type="component" value="Unassembled WGS sequence"/>
</dbReference>
<accession>A0A495IIA9</accession>
<keyword evidence="2" id="KW-1185">Reference proteome</keyword>
<reference evidence="1 2" key="1">
    <citation type="submission" date="2018-10" db="EMBL/GenBank/DDBJ databases">
        <title>Sequencing the genomes of 1000 actinobacteria strains.</title>
        <authorList>
            <person name="Klenk H.-P."/>
        </authorList>
    </citation>
    <scope>NUCLEOTIDE SEQUENCE [LARGE SCALE GENOMIC DNA]</scope>
    <source>
        <strain evidence="1 2">DSM 17894</strain>
    </source>
</reference>
<dbReference type="EMBL" id="RBKS01000001">
    <property type="protein sequence ID" value="RKR75148.1"/>
    <property type="molecule type" value="Genomic_DNA"/>
</dbReference>
<organism evidence="1 2">
    <name type="scientific">Frondihabitans australicus</name>
    <dbReference type="NCBI Taxonomy" id="386892"/>
    <lineage>
        <taxon>Bacteria</taxon>
        <taxon>Bacillati</taxon>
        <taxon>Actinomycetota</taxon>
        <taxon>Actinomycetes</taxon>
        <taxon>Micrococcales</taxon>
        <taxon>Microbacteriaceae</taxon>
        <taxon>Frondihabitans</taxon>
    </lineage>
</organism>
<comment type="caution">
    <text evidence="1">The sequence shown here is derived from an EMBL/GenBank/DDBJ whole genome shotgun (WGS) entry which is preliminary data.</text>
</comment>